<dbReference type="InterPro" id="IPR029045">
    <property type="entry name" value="ClpP/crotonase-like_dom_sf"/>
</dbReference>
<keyword evidence="6" id="KW-1185">Reference proteome</keyword>
<dbReference type="GO" id="GO:0005777">
    <property type="term" value="C:peroxisome"/>
    <property type="evidence" value="ECO:0007669"/>
    <property type="project" value="UniProtKB-SubCell"/>
</dbReference>
<organism evidence="6">
    <name type="scientific">Aureococcus anophagefferens</name>
    <name type="common">Harmful bloom alga</name>
    <dbReference type="NCBI Taxonomy" id="44056"/>
    <lineage>
        <taxon>Eukaryota</taxon>
        <taxon>Sar</taxon>
        <taxon>Stramenopiles</taxon>
        <taxon>Ochrophyta</taxon>
        <taxon>Pelagophyceae</taxon>
        <taxon>Pelagomonadales</taxon>
        <taxon>Pelagomonadaceae</taxon>
        <taxon>Aureococcus</taxon>
    </lineage>
</organism>
<dbReference type="Gene3D" id="3.90.226.10">
    <property type="entry name" value="2-enoyl-CoA Hydratase, Chain A, domain 1"/>
    <property type="match status" value="1"/>
</dbReference>
<dbReference type="InterPro" id="IPR001753">
    <property type="entry name" value="Enoyl-CoA_hydra/iso"/>
</dbReference>
<dbReference type="InterPro" id="IPR051053">
    <property type="entry name" value="ECH/Chromodomain_protein"/>
</dbReference>
<proteinExistence type="inferred from homology"/>
<dbReference type="KEGG" id="aaf:AURANDRAFT_5475"/>
<dbReference type="eggNOG" id="KOG1679">
    <property type="taxonomic scope" value="Eukaryota"/>
</dbReference>
<feature type="non-terminal residue" evidence="5">
    <location>
        <position position="1"/>
    </location>
</feature>
<feature type="non-terminal residue" evidence="5">
    <location>
        <position position="187"/>
    </location>
</feature>
<keyword evidence="2" id="KW-0576">Peroxisome</keyword>
<reference evidence="5 6" key="1">
    <citation type="journal article" date="2011" name="Proc. Natl. Acad. Sci. U.S.A.">
        <title>Niche of harmful alga Aureococcus anophagefferens revealed through ecogenomics.</title>
        <authorList>
            <person name="Gobler C.J."/>
            <person name="Berry D.L."/>
            <person name="Dyhrman S.T."/>
            <person name="Wilhelm S.W."/>
            <person name="Salamov A."/>
            <person name="Lobanov A.V."/>
            <person name="Zhang Y."/>
            <person name="Collier J.L."/>
            <person name="Wurch L.L."/>
            <person name="Kustka A.B."/>
            <person name="Dill B.D."/>
            <person name="Shah M."/>
            <person name="VerBerkmoes N.C."/>
            <person name="Kuo A."/>
            <person name="Terry A."/>
            <person name="Pangilinan J."/>
            <person name="Lindquist E.A."/>
            <person name="Lucas S."/>
            <person name="Paulsen I.T."/>
            <person name="Hattenrath-Lehmann T.K."/>
            <person name="Talmage S.C."/>
            <person name="Walker E.A."/>
            <person name="Koch F."/>
            <person name="Burson A.M."/>
            <person name="Marcoval M.A."/>
            <person name="Tang Y.Z."/>
            <person name="Lecleir G.R."/>
            <person name="Coyne K.J."/>
            <person name="Berg G.M."/>
            <person name="Bertrand E.M."/>
            <person name="Saito M.A."/>
            <person name="Gladyshev V.N."/>
            <person name="Grigoriev I.V."/>
        </authorList>
    </citation>
    <scope>NUCLEOTIDE SEQUENCE [LARGE SCALE GENOMIC DNA]</scope>
    <source>
        <strain evidence="6">CCMP 1984</strain>
    </source>
</reference>
<dbReference type="CDD" id="cd06558">
    <property type="entry name" value="crotonase-like"/>
    <property type="match status" value="1"/>
</dbReference>
<dbReference type="GeneID" id="20222426"/>
<sequence length="187" mass="19743">TPSPPILVSQIVRGVVIVSYNRPQEKNPFDAALSSALVSVLDKLNTDLQLSAAIITGRGGYFCTAAKFDELLRPIHPVWLHTSLVAGIVMLFDSFITFSKPIVAAINGPAFGGGVTQATLCDMVLSLRHAKYSLTFSHWKVSPEGCASVHLARVIGISEAGKMLAGAWIPSSAVAKSIGLVSEVVAD</sequence>
<dbReference type="RefSeq" id="XP_009041471.1">
    <property type="nucleotide sequence ID" value="XM_009043223.1"/>
</dbReference>
<dbReference type="InParanoid" id="F0YM44"/>
<dbReference type="Pfam" id="PF00378">
    <property type="entry name" value="ECH_1"/>
    <property type="match status" value="1"/>
</dbReference>
<evidence type="ECO:0000256" key="2">
    <source>
        <dbReference type="ARBA" id="ARBA00023140"/>
    </source>
</evidence>
<evidence type="ECO:0000256" key="4">
    <source>
        <dbReference type="RuleBase" id="RU003707"/>
    </source>
</evidence>
<evidence type="ECO:0000256" key="3">
    <source>
        <dbReference type="ARBA" id="ARBA00023235"/>
    </source>
</evidence>
<dbReference type="SUPFAM" id="SSF52096">
    <property type="entry name" value="ClpP/crotonase"/>
    <property type="match status" value="1"/>
</dbReference>
<evidence type="ECO:0000256" key="1">
    <source>
        <dbReference type="ARBA" id="ARBA00004275"/>
    </source>
</evidence>
<dbReference type="PROSITE" id="PS00166">
    <property type="entry name" value="ENOYL_COA_HYDRATASE"/>
    <property type="match status" value="1"/>
</dbReference>
<dbReference type="Proteomes" id="UP000002729">
    <property type="component" value="Unassembled WGS sequence"/>
</dbReference>
<dbReference type="AlphaFoldDB" id="F0YM44"/>
<protein>
    <submittedName>
        <fullName evidence="5">Uncharacterized protein</fullName>
    </submittedName>
</protein>
<accession>F0YM44</accession>
<dbReference type="OrthoDB" id="409763at2759"/>
<dbReference type="InterPro" id="IPR018376">
    <property type="entry name" value="Enoyl-CoA_hyd/isom_CS"/>
</dbReference>
<dbReference type="EMBL" id="GL833160">
    <property type="protein sequence ID" value="EGB03813.1"/>
    <property type="molecule type" value="Genomic_DNA"/>
</dbReference>
<keyword evidence="3" id="KW-0413">Isomerase</keyword>
<dbReference type="PANTHER" id="PTHR43684">
    <property type="match status" value="1"/>
</dbReference>
<dbReference type="GO" id="GO:0004165">
    <property type="term" value="F:delta(3)-delta(2)-enoyl-CoA isomerase activity"/>
    <property type="evidence" value="ECO:0007669"/>
    <property type="project" value="UniProtKB-ARBA"/>
</dbReference>
<evidence type="ECO:0000313" key="6">
    <source>
        <dbReference type="Proteomes" id="UP000002729"/>
    </source>
</evidence>
<name>F0YM44_AURAN</name>
<dbReference type="PANTHER" id="PTHR43684:SF1">
    <property type="entry name" value="ENOYL-COA DELTA ISOMERASE 2"/>
    <property type="match status" value="1"/>
</dbReference>
<evidence type="ECO:0000313" key="5">
    <source>
        <dbReference type="EMBL" id="EGB03813.1"/>
    </source>
</evidence>
<comment type="subcellular location">
    <subcellularLocation>
        <location evidence="1">Peroxisome</location>
    </subcellularLocation>
</comment>
<gene>
    <name evidence="5" type="ORF">AURANDRAFT_5475</name>
</gene>
<comment type="similarity">
    <text evidence="4">Belongs to the enoyl-CoA hydratase/isomerase family.</text>
</comment>